<protein>
    <submittedName>
        <fullName evidence="1">Uncharacterized protein</fullName>
    </submittedName>
</protein>
<accession>A0A8J7UW21</accession>
<organism evidence="1 2">
    <name type="scientific">Natronogracilivirga saccharolytica</name>
    <dbReference type="NCBI Taxonomy" id="2812953"/>
    <lineage>
        <taxon>Bacteria</taxon>
        <taxon>Pseudomonadati</taxon>
        <taxon>Balneolota</taxon>
        <taxon>Balneolia</taxon>
        <taxon>Balneolales</taxon>
        <taxon>Cyclonatronaceae</taxon>
        <taxon>Natronogracilivirga</taxon>
    </lineage>
</organism>
<evidence type="ECO:0000313" key="1">
    <source>
        <dbReference type="EMBL" id="MBP3193186.1"/>
    </source>
</evidence>
<keyword evidence="2" id="KW-1185">Reference proteome</keyword>
<dbReference type="Proteomes" id="UP000673975">
    <property type="component" value="Unassembled WGS sequence"/>
</dbReference>
<dbReference type="EMBL" id="JAFIDN010000008">
    <property type="protein sequence ID" value="MBP3193186.1"/>
    <property type="molecule type" value="Genomic_DNA"/>
</dbReference>
<reference evidence="1" key="1">
    <citation type="submission" date="2021-02" db="EMBL/GenBank/DDBJ databases">
        <title>Natronogracilivirga saccharolytica gen. nov. sp. nov. a new anaerobic, haloalkiliphilic carbohydrate-fermenting bacterium from soda lake and proposing of Cyclonatronumiaceae fam. nov. in the phylum Balneolaeota.</title>
        <authorList>
            <person name="Zhilina T.N."/>
            <person name="Sorokin D.Y."/>
            <person name="Zavarzina D.G."/>
            <person name="Toshchakov S.V."/>
            <person name="Kublanov I.V."/>
        </authorList>
    </citation>
    <scope>NUCLEOTIDE SEQUENCE</scope>
    <source>
        <strain evidence="1">Z-1702</strain>
    </source>
</reference>
<comment type="caution">
    <text evidence="1">The sequence shown here is derived from an EMBL/GenBank/DDBJ whole genome shotgun (WGS) entry which is preliminary data.</text>
</comment>
<proteinExistence type="predicted"/>
<name>A0A8J7UW21_9BACT</name>
<evidence type="ECO:0000313" key="2">
    <source>
        <dbReference type="Proteomes" id="UP000673975"/>
    </source>
</evidence>
<dbReference type="RefSeq" id="WP_210512567.1">
    <property type="nucleotide sequence ID" value="NZ_JAFIDN010000008.1"/>
</dbReference>
<sequence length="490" mass="55097">MFLISSCDTSSISGEFKENQPPRTFLSVDRIDLPDEQRLASRVDITWWGDDPDGYVVAYEICVGENEAPDDQCHPESEEWEYTESTDTTITLPLTPGQDTDDVLFSVRAIDNEGLRDPEGANVRFPIRNSPPEIFFDPTLTPPDTTYSIMSFGWEASDPDGDEDLNYIEMTMNLDEDDPDANDWIRLDRDINFITLQINPNDIDENGNATADLYLGRGMSPADDVVNNIRLEGDNTLHVRAFDQSEAQSRTAEHEWYIKEQTSNILFINDDNTAGAPGNVAFHTAFLDQLGITYDYWDISEALIPSGNVLPTPFDPTLPLVLAQWDHIYYISNSLERNLLYALEFTSDFLAEGGSMFINIPSRGISSQNEDAVFNFLPFSGFQELPAGESRFILFPNTEIESQNASIPDLTLASGSQNTLPLVPEGDANLFYNAEFTLRGEHEISRLIAASNNDQNILFFGIDMRDITEDSPLDQTMEYFLLDHLGFETN</sequence>
<gene>
    <name evidence="1" type="ORF">NATSA_10965</name>
</gene>
<dbReference type="AlphaFoldDB" id="A0A8J7UW21"/>